<dbReference type="GO" id="GO:0046983">
    <property type="term" value="F:protein dimerization activity"/>
    <property type="evidence" value="ECO:0007669"/>
    <property type="project" value="InterPro"/>
</dbReference>
<keyword evidence="6" id="KW-0418">Kinase</keyword>
<dbReference type="GO" id="GO:0000155">
    <property type="term" value="F:phosphorelay sensor kinase activity"/>
    <property type="evidence" value="ECO:0007669"/>
    <property type="project" value="InterPro"/>
</dbReference>
<evidence type="ECO:0000256" key="7">
    <source>
        <dbReference type="ARBA" id="ARBA00022840"/>
    </source>
</evidence>
<dbReference type="InterPro" id="IPR011712">
    <property type="entry name" value="Sig_transdc_His_kin_sub3_dim/P"/>
</dbReference>
<dbReference type="PANTHER" id="PTHR24421:SF10">
    <property type="entry name" value="NITRATE_NITRITE SENSOR PROTEIN NARQ"/>
    <property type="match status" value="1"/>
</dbReference>
<keyword evidence="8" id="KW-0902">Two-component regulatory system</keyword>
<dbReference type="InterPro" id="IPR003594">
    <property type="entry name" value="HATPase_dom"/>
</dbReference>
<keyword evidence="4" id="KW-0808">Transferase</keyword>
<gene>
    <name evidence="11" type="ORF">SAMN02745166_01595</name>
</gene>
<dbReference type="Pfam" id="PF07730">
    <property type="entry name" value="HisKA_3"/>
    <property type="match status" value="1"/>
</dbReference>
<name>A0A1T4XJC0_9BACT</name>
<evidence type="ECO:0000313" key="11">
    <source>
        <dbReference type="EMBL" id="SKA89614.1"/>
    </source>
</evidence>
<dbReference type="NCBIfam" id="TIGR00229">
    <property type="entry name" value="sensory_box"/>
    <property type="match status" value="1"/>
</dbReference>
<accession>A0A1T4XJC0</accession>
<proteinExistence type="predicted"/>
<dbReference type="InterPro" id="IPR000014">
    <property type="entry name" value="PAS"/>
</dbReference>
<evidence type="ECO:0000256" key="4">
    <source>
        <dbReference type="ARBA" id="ARBA00022679"/>
    </source>
</evidence>
<dbReference type="SUPFAM" id="SSF55874">
    <property type="entry name" value="ATPase domain of HSP90 chaperone/DNA topoisomerase II/histidine kinase"/>
    <property type="match status" value="1"/>
</dbReference>
<dbReference type="GO" id="GO:0016020">
    <property type="term" value="C:membrane"/>
    <property type="evidence" value="ECO:0007669"/>
    <property type="project" value="InterPro"/>
</dbReference>
<dbReference type="Gene3D" id="3.30.565.10">
    <property type="entry name" value="Histidine kinase-like ATPase, C-terminal domain"/>
    <property type="match status" value="1"/>
</dbReference>
<dbReference type="SUPFAM" id="SSF55785">
    <property type="entry name" value="PYP-like sensor domain (PAS domain)"/>
    <property type="match status" value="1"/>
</dbReference>
<dbReference type="EC" id="2.7.13.3" evidence="2"/>
<keyword evidence="9" id="KW-1133">Transmembrane helix</keyword>
<sequence>MRFSTLQFRLSALVFAFGIFIITISVTRQYFRDVSTKRSQMRLNAYSEGSRLSGLAQHFLRRHLPQSADLVIGYTSVDPNLLHAVICDGNDIVRHAAEQQWRGLHLSQTPVAAAASMLEKIRKKMEGRIEEIEEGRRMIAAYPFWDVDGGMTKGTVILEYDLGSAMEAAREQVFYDSVAEACALFGGCLLLWSILHITVTDRVSHIIEQAQKIGWDQDDEDTIKGSDELTKVSQSFMEAVKRLRATEQRFRHIAASMRDVFWVAPARKGEAIYVNPSYERLWGRSSARLAHQRWEWLHGVIKEDRRKVLNTLRRLRHQAGEVDLEIRIEYSETVRWMNCRCFSIRKPNEPYGDLQVMGVMIDITERKRLERQLIEIAEQERRRIGQDLHDDVCQRLAAAHLKTGVLQSILTRASLPQAKLAGDLEHELAEATDIARRFAKGLAPVAVGSEALPQALNELAAFLARAFGLRCTASCDPVEGLIAPETAAQIYRIAQELSTNAAKHSHGTWIEISLAQMEDSLHLEISHDGISFEPRSEPKSPGMGLYLVQQRVDALEATLIFRPLPQAHGTLAICEIPLQENIPS</sequence>
<evidence type="ECO:0000256" key="2">
    <source>
        <dbReference type="ARBA" id="ARBA00012438"/>
    </source>
</evidence>
<feature type="domain" description="Histidine kinase/HSP90-like ATPase" evidence="10">
    <location>
        <begin position="485"/>
        <end position="580"/>
    </location>
</feature>
<dbReference type="STRING" id="48467.SAMN02745166_01595"/>
<feature type="transmembrane region" description="Helical" evidence="9">
    <location>
        <begin position="12"/>
        <end position="31"/>
    </location>
</feature>
<organism evidence="11 12">
    <name type="scientific">Prosthecobacter debontii</name>
    <dbReference type="NCBI Taxonomy" id="48467"/>
    <lineage>
        <taxon>Bacteria</taxon>
        <taxon>Pseudomonadati</taxon>
        <taxon>Verrucomicrobiota</taxon>
        <taxon>Verrucomicrobiia</taxon>
        <taxon>Verrucomicrobiales</taxon>
        <taxon>Verrucomicrobiaceae</taxon>
        <taxon>Prosthecobacter</taxon>
    </lineage>
</organism>
<evidence type="ECO:0000313" key="12">
    <source>
        <dbReference type="Proteomes" id="UP000190774"/>
    </source>
</evidence>
<protein>
    <recommendedName>
        <fullName evidence="2">histidine kinase</fullName>
        <ecNumber evidence="2">2.7.13.3</ecNumber>
    </recommendedName>
</protein>
<keyword evidence="9" id="KW-0812">Transmembrane</keyword>
<dbReference type="OrthoDB" id="5421862at2"/>
<dbReference type="InterPro" id="IPR036890">
    <property type="entry name" value="HATPase_C_sf"/>
</dbReference>
<keyword evidence="9" id="KW-0472">Membrane</keyword>
<dbReference type="Gene3D" id="1.20.5.1930">
    <property type="match status" value="1"/>
</dbReference>
<dbReference type="CDD" id="cd00130">
    <property type="entry name" value="PAS"/>
    <property type="match status" value="1"/>
</dbReference>
<evidence type="ECO:0000256" key="1">
    <source>
        <dbReference type="ARBA" id="ARBA00000085"/>
    </source>
</evidence>
<comment type="catalytic activity">
    <reaction evidence="1">
        <text>ATP + protein L-histidine = ADP + protein N-phospho-L-histidine.</text>
        <dbReference type="EC" id="2.7.13.3"/>
    </reaction>
</comment>
<evidence type="ECO:0000256" key="8">
    <source>
        <dbReference type="ARBA" id="ARBA00023012"/>
    </source>
</evidence>
<keyword evidence="12" id="KW-1185">Reference proteome</keyword>
<evidence type="ECO:0000256" key="6">
    <source>
        <dbReference type="ARBA" id="ARBA00022777"/>
    </source>
</evidence>
<dbReference type="Proteomes" id="UP000190774">
    <property type="component" value="Unassembled WGS sequence"/>
</dbReference>
<dbReference type="PANTHER" id="PTHR24421">
    <property type="entry name" value="NITRATE/NITRITE SENSOR PROTEIN NARX-RELATED"/>
    <property type="match status" value="1"/>
</dbReference>
<keyword evidence="3" id="KW-0597">Phosphoprotein</keyword>
<dbReference type="GO" id="GO:0005524">
    <property type="term" value="F:ATP binding"/>
    <property type="evidence" value="ECO:0007669"/>
    <property type="project" value="UniProtKB-KW"/>
</dbReference>
<keyword evidence="7" id="KW-0067">ATP-binding</keyword>
<evidence type="ECO:0000256" key="5">
    <source>
        <dbReference type="ARBA" id="ARBA00022741"/>
    </source>
</evidence>
<evidence type="ECO:0000259" key="10">
    <source>
        <dbReference type="SMART" id="SM00387"/>
    </source>
</evidence>
<dbReference type="SMART" id="SM00387">
    <property type="entry name" value="HATPase_c"/>
    <property type="match status" value="1"/>
</dbReference>
<evidence type="ECO:0000256" key="9">
    <source>
        <dbReference type="SAM" id="Phobius"/>
    </source>
</evidence>
<dbReference type="Gene3D" id="3.30.450.20">
    <property type="entry name" value="PAS domain"/>
    <property type="match status" value="1"/>
</dbReference>
<dbReference type="InterPro" id="IPR035965">
    <property type="entry name" value="PAS-like_dom_sf"/>
</dbReference>
<evidence type="ECO:0000256" key="3">
    <source>
        <dbReference type="ARBA" id="ARBA00022553"/>
    </source>
</evidence>
<dbReference type="CDD" id="cd16917">
    <property type="entry name" value="HATPase_UhpB-NarQ-NarX-like"/>
    <property type="match status" value="1"/>
</dbReference>
<dbReference type="AlphaFoldDB" id="A0A1T4XJC0"/>
<dbReference type="Pfam" id="PF02518">
    <property type="entry name" value="HATPase_c"/>
    <property type="match status" value="1"/>
</dbReference>
<dbReference type="EMBL" id="FUYE01000004">
    <property type="protein sequence ID" value="SKA89614.1"/>
    <property type="molecule type" value="Genomic_DNA"/>
</dbReference>
<dbReference type="RefSeq" id="WP_078812785.1">
    <property type="nucleotide sequence ID" value="NZ_FUYE01000004.1"/>
</dbReference>
<keyword evidence="5" id="KW-0547">Nucleotide-binding</keyword>
<dbReference type="InterPro" id="IPR050482">
    <property type="entry name" value="Sensor_HK_TwoCompSys"/>
</dbReference>
<reference evidence="12" key="1">
    <citation type="submission" date="2017-02" db="EMBL/GenBank/DDBJ databases">
        <authorList>
            <person name="Varghese N."/>
            <person name="Submissions S."/>
        </authorList>
    </citation>
    <scope>NUCLEOTIDE SEQUENCE [LARGE SCALE GENOMIC DNA]</scope>
    <source>
        <strain evidence="12">ATCC 700200</strain>
    </source>
</reference>